<dbReference type="GO" id="GO:0003676">
    <property type="term" value="F:nucleic acid binding"/>
    <property type="evidence" value="ECO:0007669"/>
    <property type="project" value="InterPro"/>
</dbReference>
<feature type="region of interest" description="Disordered" evidence="1">
    <location>
        <begin position="1"/>
        <end position="28"/>
    </location>
</feature>
<evidence type="ECO:0000256" key="1">
    <source>
        <dbReference type="SAM" id="MobiDB-lite"/>
    </source>
</evidence>
<protein>
    <submittedName>
        <fullName evidence="2">Uncharacterized protein</fullName>
    </submittedName>
</protein>
<proteinExistence type="predicted"/>
<reference evidence="2" key="1">
    <citation type="submission" date="2020-04" db="EMBL/GenBank/DDBJ databases">
        <authorList>
            <person name="Chiriac C."/>
            <person name="Salcher M."/>
            <person name="Ghai R."/>
            <person name="Kavagutti S V."/>
        </authorList>
    </citation>
    <scope>NUCLEOTIDE SEQUENCE</scope>
</reference>
<organism evidence="2">
    <name type="scientific">uncultured Caudovirales phage</name>
    <dbReference type="NCBI Taxonomy" id="2100421"/>
    <lineage>
        <taxon>Viruses</taxon>
        <taxon>Duplodnaviria</taxon>
        <taxon>Heunggongvirae</taxon>
        <taxon>Uroviricota</taxon>
        <taxon>Caudoviricetes</taxon>
        <taxon>Peduoviridae</taxon>
        <taxon>Maltschvirus</taxon>
        <taxon>Maltschvirus maltsch</taxon>
    </lineage>
</organism>
<dbReference type="InterPro" id="IPR012337">
    <property type="entry name" value="RNaseH-like_sf"/>
</dbReference>
<dbReference type="SUPFAM" id="SSF53098">
    <property type="entry name" value="Ribonuclease H-like"/>
    <property type="match status" value="1"/>
</dbReference>
<sequence>MPKNKGRNKNDSTYIPRKQRESRTPQQPDIILTHDFKANEQPWILVLDPSSTACGWALFLGETLRRCGVWRAGAGPMESRVDRLCECLTASLPDINMVVVEISSRIAYNARRAKSLPALLYAQGRLEQAARGQVTKCHRVTEQEWTGRKPKHQRAKMVALLEPVYRQFAPRDKGLDAADAVGLGQWWISQQKIRGATA</sequence>
<dbReference type="EMBL" id="LR796250">
    <property type="protein sequence ID" value="CAB4131350.1"/>
    <property type="molecule type" value="Genomic_DNA"/>
</dbReference>
<dbReference type="InterPro" id="IPR036397">
    <property type="entry name" value="RNaseH_sf"/>
</dbReference>
<name>A0A6J5LEL5_9CAUD</name>
<accession>A0A6J5LEL5</accession>
<evidence type="ECO:0000313" key="2">
    <source>
        <dbReference type="EMBL" id="CAB4131350.1"/>
    </source>
</evidence>
<gene>
    <name evidence="2" type="ORF">UFOVP124_81</name>
</gene>
<dbReference type="Gene3D" id="3.30.420.10">
    <property type="entry name" value="Ribonuclease H-like superfamily/Ribonuclease H"/>
    <property type="match status" value="1"/>
</dbReference>